<evidence type="ECO:0008006" key="10">
    <source>
        <dbReference type="Google" id="ProtNLM"/>
    </source>
</evidence>
<keyword evidence="4" id="KW-0233">DNA recombination</keyword>
<evidence type="ECO:0000256" key="4">
    <source>
        <dbReference type="ARBA" id="ARBA00023172"/>
    </source>
</evidence>
<protein>
    <recommendedName>
        <fullName evidence="10">Tyrosine recombinase XerC</fullName>
    </recommendedName>
</protein>
<dbReference type="PANTHER" id="PTHR30349">
    <property type="entry name" value="PHAGE INTEGRASE-RELATED"/>
    <property type="match status" value="1"/>
</dbReference>
<dbReference type="CDD" id="cd00798">
    <property type="entry name" value="INT_XerDC_C"/>
    <property type="match status" value="1"/>
</dbReference>
<name>A0A1J5FZR6_9BACT</name>
<feature type="domain" description="Tyr recombinase" evidence="6">
    <location>
        <begin position="121"/>
        <end position="304"/>
    </location>
</feature>
<dbReference type="Proteomes" id="UP000182059">
    <property type="component" value="Unassembled WGS sequence"/>
</dbReference>
<proteinExistence type="inferred from homology"/>
<evidence type="ECO:0000256" key="2">
    <source>
        <dbReference type="ARBA" id="ARBA00022908"/>
    </source>
</evidence>
<evidence type="ECO:0000256" key="3">
    <source>
        <dbReference type="ARBA" id="ARBA00023125"/>
    </source>
</evidence>
<evidence type="ECO:0000256" key="1">
    <source>
        <dbReference type="ARBA" id="ARBA00008857"/>
    </source>
</evidence>
<accession>A0A1J5FZR6</accession>
<sequence length="311" mass="35917">MSHNIPQTSIGSFARQYLEYLEIERGRSLKTIENYEHYLTRFLTSSGAKDPKDIDDELMRSFRLWLNRQSAGVHEGRQETLKKKTQNYYLIAIRSFLKYLRKRGIESYAPERIELAKVAERTIDLLTSQDLRRLLDAPSGDGVKELRDKAILELFFSTGLRLSELCALSRDIDIKRDEISVRGKGEKVRVVFLSDEAKKAITAYLKKRTDMDDALFVGEGKRAREDGSIRLTHRSVERMVKHYAAKAGIMDKVTPHILRHSFATDLLYNGADIRSVQMMLGHSNISTTQIYTHITDSELRNVHKKFHGKRR</sequence>
<dbReference type="GO" id="GO:0015074">
    <property type="term" value="P:DNA integration"/>
    <property type="evidence" value="ECO:0007669"/>
    <property type="project" value="UniProtKB-KW"/>
</dbReference>
<organism evidence="8 9">
    <name type="scientific">Candidatus Nomurabacteria bacterium CG2_30_43_9</name>
    <dbReference type="NCBI Taxonomy" id="1805283"/>
    <lineage>
        <taxon>Bacteria</taxon>
        <taxon>Candidatus Nomuraibacteriota</taxon>
    </lineage>
</organism>
<dbReference type="Pfam" id="PF02899">
    <property type="entry name" value="Phage_int_SAM_1"/>
    <property type="match status" value="1"/>
</dbReference>
<dbReference type="InterPro" id="IPR002104">
    <property type="entry name" value="Integrase_catalytic"/>
</dbReference>
<dbReference type="GO" id="GO:0003677">
    <property type="term" value="F:DNA binding"/>
    <property type="evidence" value="ECO:0007669"/>
    <property type="project" value="UniProtKB-UniRule"/>
</dbReference>
<dbReference type="PANTHER" id="PTHR30349:SF41">
    <property type="entry name" value="INTEGRASE_RECOMBINASE PROTEIN MJ0367-RELATED"/>
    <property type="match status" value="1"/>
</dbReference>
<dbReference type="PROSITE" id="PS51898">
    <property type="entry name" value="TYR_RECOMBINASE"/>
    <property type="match status" value="1"/>
</dbReference>
<dbReference type="NCBIfam" id="NF040815">
    <property type="entry name" value="recomb_XerA_Arch"/>
    <property type="match status" value="1"/>
</dbReference>
<dbReference type="GO" id="GO:0006310">
    <property type="term" value="P:DNA recombination"/>
    <property type="evidence" value="ECO:0007669"/>
    <property type="project" value="UniProtKB-KW"/>
</dbReference>
<dbReference type="Pfam" id="PF00589">
    <property type="entry name" value="Phage_integrase"/>
    <property type="match status" value="1"/>
</dbReference>
<keyword evidence="3 5" id="KW-0238">DNA-binding</keyword>
<keyword evidence="2" id="KW-0229">DNA integration</keyword>
<dbReference type="InterPro" id="IPR044068">
    <property type="entry name" value="CB"/>
</dbReference>
<gene>
    <name evidence="8" type="ORF">AUK15_01565</name>
</gene>
<dbReference type="InterPro" id="IPR013762">
    <property type="entry name" value="Integrase-like_cat_sf"/>
</dbReference>
<evidence type="ECO:0000313" key="9">
    <source>
        <dbReference type="Proteomes" id="UP000182059"/>
    </source>
</evidence>
<dbReference type="Gene3D" id="1.10.443.10">
    <property type="entry name" value="Intergrase catalytic core"/>
    <property type="match status" value="1"/>
</dbReference>
<comment type="caution">
    <text evidence="8">The sequence shown here is derived from an EMBL/GenBank/DDBJ whole genome shotgun (WGS) entry which is preliminary data.</text>
</comment>
<dbReference type="Gene3D" id="1.10.150.130">
    <property type="match status" value="1"/>
</dbReference>
<evidence type="ECO:0000256" key="5">
    <source>
        <dbReference type="PROSITE-ProRule" id="PRU01248"/>
    </source>
</evidence>
<evidence type="ECO:0000259" key="7">
    <source>
        <dbReference type="PROSITE" id="PS51900"/>
    </source>
</evidence>
<dbReference type="PROSITE" id="PS51900">
    <property type="entry name" value="CB"/>
    <property type="match status" value="1"/>
</dbReference>
<dbReference type="SUPFAM" id="SSF56349">
    <property type="entry name" value="DNA breaking-rejoining enzymes"/>
    <property type="match status" value="1"/>
</dbReference>
<dbReference type="InterPro" id="IPR010998">
    <property type="entry name" value="Integrase_recombinase_N"/>
</dbReference>
<dbReference type="EMBL" id="MNYX01000044">
    <property type="protein sequence ID" value="OIP65483.1"/>
    <property type="molecule type" value="Genomic_DNA"/>
</dbReference>
<evidence type="ECO:0000259" key="6">
    <source>
        <dbReference type="PROSITE" id="PS51898"/>
    </source>
</evidence>
<dbReference type="AlphaFoldDB" id="A0A1J5FZR6"/>
<reference evidence="8 9" key="1">
    <citation type="journal article" date="2016" name="Environ. Microbiol.">
        <title>Genomic resolution of a cold subsurface aquifer community provides metabolic insights for novel microbes adapted to high CO concentrations.</title>
        <authorList>
            <person name="Probst A.J."/>
            <person name="Castelle C.J."/>
            <person name="Singh A."/>
            <person name="Brown C.T."/>
            <person name="Anantharaman K."/>
            <person name="Sharon I."/>
            <person name="Hug L.A."/>
            <person name="Burstein D."/>
            <person name="Emerson J.B."/>
            <person name="Thomas B.C."/>
            <person name="Banfield J.F."/>
        </authorList>
    </citation>
    <scope>NUCLEOTIDE SEQUENCE [LARGE SCALE GENOMIC DNA]</scope>
    <source>
        <strain evidence="8">CG2_30_43_9</strain>
    </source>
</reference>
<dbReference type="InterPro" id="IPR050090">
    <property type="entry name" value="Tyrosine_recombinase_XerCD"/>
</dbReference>
<comment type="similarity">
    <text evidence="1">Belongs to the 'phage' integrase family.</text>
</comment>
<dbReference type="InterPro" id="IPR004107">
    <property type="entry name" value="Integrase_SAM-like_N"/>
</dbReference>
<evidence type="ECO:0000313" key="8">
    <source>
        <dbReference type="EMBL" id="OIP65483.1"/>
    </source>
</evidence>
<feature type="domain" description="Core-binding (CB)" evidence="7">
    <location>
        <begin position="8"/>
        <end position="101"/>
    </location>
</feature>
<dbReference type="InterPro" id="IPR011010">
    <property type="entry name" value="DNA_brk_join_enz"/>
</dbReference>